<dbReference type="InterPro" id="IPR001480">
    <property type="entry name" value="Bulb-type_lectin_dom"/>
</dbReference>
<dbReference type="Gene3D" id="3.20.20.80">
    <property type="entry name" value="Glycosidases"/>
    <property type="match status" value="1"/>
</dbReference>
<evidence type="ECO:0000256" key="1">
    <source>
        <dbReference type="SAM" id="SignalP"/>
    </source>
</evidence>
<dbReference type="EMBL" id="SNXK01000007">
    <property type="protein sequence ID" value="TDP31874.1"/>
    <property type="molecule type" value="Genomic_DNA"/>
</dbReference>
<name>A0A4R6P2C4_NOCIG</name>
<dbReference type="SUPFAM" id="SSF51445">
    <property type="entry name" value="(Trans)glycosidases"/>
    <property type="match status" value="1"/>
</dbReference>
<keyword evidence="4" id="KW-1185">Reference proteome</keyword>
<dbReference type="CDD" id="cd00028">
    <property type="entry name" value="B_lectin"/>
    <property type="match status" value="1"/>
</dbReference>
<dbReference type="GO" id="GO:0030246">
    <property type="term" value="F:carbohydrate binding"/>
    <property type="evidence" value="ECO:0007669"/>
    <property type="project" value="UniProtKB-KW"/>
</dbReference>
<dbReference type="RefSeq" id="WP_067487749.1">
    <property type="nucleotide sequence ID" value="NZ_SNXK01000007.1"/>
</dbReference>
<organism evidence="3 4">
    <name type="scientific">Nocardia ignorata</name>
    <dbReference type="NCBI Taxonomy" id="145285"/>
    <lineage>
        <taxon>Bacteria</taxon>
        <taxon>Bacillati</taxon>
        <taxon>Actinomycetota</taxon>
        <taxon>Actinomycetes</taxon>
        <taxon>Mycobacteriales</taxon>
        <taxon>Nocardiaceae</taxon>
        <taxon>Nocardia</taxon>
    </lineage>
</organism>
<dbReference type="AlphaFoldDB" id="A0A4R6P2C4"/>
<proteinExistence type="predicted"/>
<feature type="domain" description="Bulb-type lectin" evidence="2">
    <location>
        <begin position="390"/>
        <end position="497"/>
    </location>
</feature>
<dbReference type="Gene3D" id="2.90.10.10">
    <property type="entry name" value="Bulb-type lectin domain"/>
    <property type="match status" value="2"/>
</dbReference>
<sequence length="501" mass="53865">MKTSILAPLGRIRVGNTVLALVASTLSVMAAVPGPAMAAPADSFTSADVGFAEGSGDGADIVRRLPAMQSAVAPKVPLLRLDLDWWSVEPARGAPLRWDRLDPVVDAAAARGMRVLLVLAYAPPWANGGHSGDKWFPTRDQDWTSIVERTVEHFGGKVQAYEIWNEPNFVNFANFVGDRKARYWQLVKLAYPRVKARCPGCVVLAGASGAGTVQGGTNPNAPSVWLDWAYSRGYRNYFDAVAHHPYPAWNSGKGPADPECVNRWWNMFGPPSESTPCGELALVHSVMVRHGDTAKKVWATEFGYPTAGLAAIPSASTVSEYLVQGVRMWRALPYAGPLIVYSYRDRCTAADDPECHFGLVTTTMASKEPITADVSAALRGDGVTPVPSWPERLAAGATLPRASALRSRNGLYELWLQGDGNLVLYRNSGEVLWSTATTNGENLVNQNDGNLVLYTGSGAAAWSSRTWTTGPSTLVLEDTGNLVLYRNDGGAITWSTGTAQG</sequence>
<dbReference type="Proteomes" id="UP000295087">
    <property type="component" value="Unassembled WGS sequence"/>
</dbReference>
<feature type="signal peptide" evidence="1">
    <location>
        <begin position="1"/>
        <end position="38"/>
    </location>
</feature>
<dbReference type="InterPro" id="IPR017853">
    <property type="entry name" value="GH"/>
</dbReference>
<dbReference type="SUPFAM" id="SSF51110">
    <property type="entry name" value="alpha-D-mannose-specific plant lectins"/>
    <property type="match status" value="1"/>
</dbReference>
<reference evidence="3 4" key="1">
    <citation type="submission" date="2019-03" db="EMBL/GenBank/DDBJ databases">
        <title>Genomic Encyclopedia of Type Strains, Phase IV (KMG-IV): sequencing the most valuable type-strain genomes for metagenomic binning, comparative biology and taxonomic classification.</title>
        <authorList>
            <person name="Goeker M."/>
        </authorList>
    </citation>
    <scope>NUCLEOTIDE SEQUENCE [LARGE SCALE GENOMIC DNA]</scope>
    <source>
        <strain evidence="3 4">DSM 44496</strain>
    </source>
</reference>
<evidence type="ECO:0000259" key="2">
    <source>
        <dbReference type="PROSITE" id="PS50927"/>
    </source>
</evidence>
<comment type="caution">
    <text evidence="3">The sequence shown here is derived from an EMBL/GenBank/DDBJ whole genome shotgun (WGS) entry which is preliminary data.</text>
</comment>
<dbReference type="SMART" id="SM00108">
    <property type="entry name" value="B_lectin"/>
    <property type="match status" value="1"/>
</dbReference>
<dbReference type="GO" id="GO:0004553">
    <property type="term" value="F:hydrolase activity, hydrolyzing O-glycosyl compounds"/>
    <property type="evidence" value="ECO:0007669"/>
    <property type="project" value="TreeGrafter"/>
</dbReference>
<gene>
    <name evidence="3" type="ORF">DFR75_10799</name>
</gene>
<keyword evidence="3" id="KW-0430">Lectin</keyword>
<evidence type="ECO:0000313" key="3">
    <source>
        <dbReference type="EMBL" id="TDP31874.1"/>
    </source>
</evidence>
<dbReference type="InterPro" id="IPR036426">
    <property type="entry name" value="Bulb-type_lectin_dom_sf"/>
</dbReference>
<accession>A0A4R6P2C4</accession>
<dbReference type="PANTHER" id="PTHR12631:SF10">
    <property type="entry name" value="BETA-XYLOSIDASE-LIKE PROTEIN-RELATED"/>
    <property type="match status" value="1"/>
</dbReference>
<feature type="chain" id="PRO_5020273982" evidence="1">
    <location>
        <begin position="39"/>
        <end position="501"/>
    </location>
</feature>
<dbReference type="PROSITE" id="PS50927">
    <property type="entry name" value="BULB_LECTIN"/>
    <property type="match status" value="1"/>
</dbReference>
<dbReference type="PANTHER" id="PTHR12631">
    <property type="entry name" value="ALPHA-L-IDURONIDASE"/>
    <property type="match status" value="1"/>
</dbReference>
<protein>
    <submittedName>
        <fullName evidence="3">D-mannose binding lectin</fullName>
    </submittedName>
</protein>
<evidence type="ECO:0000313" key="4">
    <source>
        <dbReference type="Proteomes" id="UP000295087"/>
    </source>
</evidence>
<keyword evidence="1" id="KW-0732">Signal</keyword>
<dbReference type="InterPro" id="IPR051923">
    <property type="entry name" value="Glycosyl_Hydrolase_39"/>
</dbReference>